<reference evidence="1 2" key="1">
    <citation type="submission" date="2014-04" db="EMBL/GenBank/DDBJ databases">
        <title>Evolutionary Origins and Diversification of the Mycorrhizal Mutualists.</title>
        <authorList>
            <consortium name="DOE Joint Genome Institute"/>
            <consortium name="Mycorrhizal Genomics Consortium"/>
            <person name="Kohler A."/>
            <person name="Kuo A."/>
            <person name="Nagy L.G."/>
            <person name="Floudas D."/>
            <person name="Copeland A."/>
            <person name="Barry K.W."/>
            <person name="Cichocki N."/>
            <person name="Veneault-Fourrey C."/>
            <person name="LaButti K."/>
            <person name="Lindquist E.A."/>
            <person name="Lipzen A."/>
            <person name="Lundell T."/>
            <person name="Morin E."/>
            <person name="Murat C."/>
            <person name="Riley R."/>
            <person name="Ohm R."/>
            <person name="Sun H."/>
            <person name="Tunlid A."/>
            <person name="Henrissat B."/>
            <person name="Grigoriev I.V."/>
            <person name="Hibbett D.S."/>
            <person name="Martin F."/>
        </authorList>
    </citation>
    <scope>NUCLEOTIDE SEQUENCE [LARGE SCALE GENOMIC DNA]</scope>
    <source>
        <strain evidence="1 2">Koide BX008</strain>
    </source>
</reference>
<proteinExistence type="predicted"/>
<gene>
    <name evidence="1" type="ORF">M378DRAFT_166582</name>
</gene>
<sequence length="60" mass="6816">MDAYWKCSRCGRERMDATTVLKSCVPRPCINDCFVSTHCQITSFFPYSNFSEHGGSLLMS</sequence>
<dbReference type="HOGENOM" id="CLU_2941270_0_0_1"/>
<dbReference type="InParanoid" id="A0A0C2SF06"/>
<dbReference type="AlphaFoldDB" id="A0A0C2SF06"/>
<organism evidence="1 2">
    <name type="scientific">Amanita muscaria (strain Koide BX008)</name>
    <dbReference type="NCBI Taxonomy" id="946122"/>
    <lineage>
        <taxon>Eukaryota</taxon>
        <taxon>Fungi</taxon>
        <taxon>Dikarya</taxon>
        <taxon>Basidiomycota</taxon>
        <taxon>Agaricomycotina</taxon>
        <taxon>Agaricomycetes</taxon>
        <taxon>Agaricomycetidae</taxon>
        <taxon>Agaricales</taxon>
        <taxon>Pluteineae</taxon>
        <taxon>Amanitaceae</taxon>
        <taxon>Amanita</taxon>
    </lineage>
</organism>
<dbReference type="EMBL" id="KN818281">
    <property type="protein sequence ID" value="KIL61640.1"/>
    <property type="molecule type" value="Genomic_DNA"/>
</dbReference>
<accession>A0A0C2SF06</accession>
<keyword evidence="2" id="KW-1185">Reference proteome</keyword>
<evidence type="ECO:0000313" key="1">
    <source>
        <dbReference type="EMBL" id="KIL61640.1"/>
    </source>
</evidence>
<name>A0A0C2SF06_AMAMK</name>
<protein>
    <submittedName>
        <fullName evidence="1">Uncharacterized protein</fullName>
    </submittedName>
</protein>
<evidence type="ECO:0000313" key="2">
    <source>
        <dbReference type="Proteomes" id="UP000054549"/>
    </source>
</evidence>
<dbReference type="Proteomes" id="UP000054549">
    <property type="component" value="Unassembled WGS sequence"/>
</dbReference>